<dbReference type="EMBL" id="CP016179">
    <property type="protein sequence ID" value="ANO35474.1"/>
    <property type="molecule type" value="Genomic_DNA"/>
</dbReference>
<protein>
    <submittedName>
        <fullName evidence="1">Uncharacterized protein</fullName>
    </submittedName>
</protein>
<evidence type="ECO:0000313" key="1">
    <source>
        <dbReference type="EMBL" id="ANO35474.1"/>
    </source>
</evidence>
<geneLocation type="plasmid" evidence="1 2">
    <name>unnamed1</name>
</geneLocation>
<sequence length="96" mass="10706">MSSYKIVWEVELEADSPEQAAKLAREMQLDKESEALHFNVTDEVTGDEIEVSLDEVNLAESFAAFRAMFGGAGPLTRQVQQIMDEMQSINAQSTNH</sequence>
<dbReference type="RefSeq" id="WP_065211236.1">
    <property type="nucleotide sequence ID" value="NZ_CP016179.1"/>
</dbReference>
<dbReference type="AlphaFoldDB" id="A0AAN0XZG2"/>
<dbReference type="Proteomes" id="UP000092018">
    <property type="component" value="Plasmid unnamed1"/>
</dbReference>
<reference evidence="1 2" key="1">
    <citation type="submission" date="2016-06" db="EMBL/GenBank/DDBJ databases">
        <title>Adaptive Radiation by Waves of Gene Transfer Leads to Fine-Scale Resource Partitioning in Marine Microbes.</title>
        <authorList>
            <person name="Hehemann J.-H."/>
            <person name="Arevalo P."/>
            <person name="Datta M.S."/>
            <person name="Yu X."/>
            <person name="Corzett C."/>
            <person name="Henschel A."/>
            <person name="Preheim S.P."/>
            <person name="Timberlake S."/>
            <person name="Alm E.J."/>
            <person name="Polz M.F."/>
        </authorList>
    </citation>
    <scope>NUCLEOTIDE SEQUENCE [LARGE SCALE GENOMIC DNA]</scope>
    <source>
        <strain evidence="1 2">FF50</strain>
        <plasmid evidence="1 2">unnamed1</plasmid>
    </source>
</reference>
<organism evidence="1 2">
    <name type="scientific">Vibrio breoganii</name>
    <dbReference type="NCBI Taxonomy" id="553239"/>
    <lineage>
        <taxon>Bacteria</taxon>
        <taxon>Pseudomonadati</taxon>
        <taxon>Pseudomonadota</taxon>
        <taxon>Gammaproteobacteria</taxon>
        <taxon>Vibrionales</taxon>
        <taxon>Vibrionaceae</taxon>
        <taxon>Vibrio</taxon>
    </lineage>
</organism>
<dbReference type="KEGG" id="vbr:A6E01_19875"/>
<accession>A0AAN0XZG2</accession>
<name>A0AAN0XZG2_9VIBR</name>
<gene>
    <name evidence="1" type="ORF">A6E01_19875</name>
</gene>
<keyword evidence="1" id="KW-0614">Plasmid</keyword>
<proteinExistence type="predicted"/>
<evidence type="ECO:0000313" key="2">
    <source>
        <dbReference type="Proteomes" id="UP000092018"/>
    </source>
</evidence>